<reference evidence="1 2" key="1">
    <citation type="submission" date="2019-04" db="EMBL/GenBank/DDBJ databases">
        <authorList>
            <person name="Hwang J.C."/>
        </authorList>
    </citation>
    <scope>NUCLEOTIDE SEQUENCE [LARGE SCALE GENOMIC DNA]</scope>
    <source>
        <strain evidence="1 2">IMCC35001</strain>
    </source>
</reference>
<evidence type="ECO:0000313" key="1">
    <source>
        <dbReference type="EMBL" id="TKB47274.1"/>
    </source>
</evidence>
<sequence>MKKSCLQGQLFLFGPDEDPRFTSPLLPDPVAGKHMGISAVSASKFAEEALIFSDQIKVFVICWSKFKIIQRMKKYIDKVPGAALDLQKVIKSG</sequence>
<dbReference type="Proteomes" id="UP000305674">
    <property type="component" value="Unassembled WGS sequence"/>
</dbReference>
<dbReference type="EMBL" id="SWCI01000015">
    <property type="protein sequence ID" value="TKB47274.1"/>
    <property type="molecule type" value="Genomic_DNA"/>
</dbReference>
<dbReference type="RefSeq" id="WP_136854378.1">
    <property type="nucleotide sequence ID" value="NZ_SWCI01000015.1"/>
</dbReference>
<keyword evidence="2" id="KW-1185">Reference proteome</keyword>
<dbReference type="AlphaFoldDB" id="A0A4U1B9V8"/>
<evidence type="ECO:0000313" key="2">
    <source>
        <dbReference type="Proteomes" id="UP000305674"/>
    </source>
</evidence>
<comment type="caution">
    <text evidence="1">The sequence shown here is derived from an EMBL/GenBank/DDBJ whole genome shotgun (WGS) entry which is preliminary data.</text>
</comment>
<proteinExistence type="predicted"/>
<protein>
    <submittedName>
        <fullName evidence="1">Uncharacterized protein</fullName>
    </submittedName>
</protein>
<organism evidence="1 2">
    <name type="scientific">Ferrimonas sediminicola</name>
    <dbReference type="NCBI Taxonomy" id="2569538"/>
    <lineage>
        <taxon>Bacteria</taxon>
        <taxon>Pseudomonadati</taxon>
        <taxon>Pseudomonadota</taxon>
        <taxon>Gammaproteobacteria</taxon>
        <taxon>Alteromonadales</taxon>
        <taxon>Ferrimonadaceae</taxon>
        <taxon>Ferrimonas</taxon>
    </lineage>
</organism>
<accession>A0A4U1B9V8</accession>
<name>A0A4U1B9V8_9GAMM</name>
<gene>
    <name evidence="1" type="ORF">FCL40_16355</name>
</gene>